<feature type="region of interest" description="Disordered" evidence="1">
    <location>
        <begin position="1"/>
        <end position="60"/>
    </location>
</feature>
<comment type="caution">
    <text evidence="2">The sequence shown here is derived from an EMBL/GenBank/DDBJ whole genome shotgun (WGS) entry which is preliminary data.</text>
</comment>
<dbReference type="Proteomes" id="UP001603978">
    <property type="component" value="Unassembled WGS sequence"/>
</dbReference>
<feature type="compositionally biased region" description="Polar residues" evidence="1">
    <location>
        <begin position="36"/>
        <end position="54"/>
    </location>
</feature>
<protein>
    <submittedName>
        <fullName evidence="2">Uncharacterized protein</fullName>
    </submittedName>
</protein>
<name>A0ABW7AUZ1_9ACTN</name>
<evidence type="ECO:0000313" key="3">
    <source>
        <dbReference type="Proteomes" id="UP001603978"/>
    </source>
</evidence>
<dbReference type="RefSeq" id="WP_393177838.1">
    <property type="nucleotide sequence ID" value="NZ_JBICRM010000082.1"/>
</dbReference>
<gene>
    <name evidence="2" type="ORF">ACFLIM_49660</name>
</gene>
<keyword evidence="3" id="KW-1185">Reference proteome</keyword>
<organism evidence="2 3">
    <name type="scientific">Nonomuraea marmarensis</name>
    <dbReference type="NCBI Taxonomy" id="3351344"/>
    <lineage>
        <taxon>Bacteria</taxon>
        <taxon>Bacillati</taxon>
        <taxon>Actinomycetota</taxon>
        <taxon>Actinomycetes</taxon>
        <taxon>Streptosporangiales</taxon>
        <taxon>Streptosporangiaceae</taxon>
        <taxon>Nonomuraea</taxon>
    </lineage>
</organism>
<reference evidence="2 3" key="1">
    <citation type="submission" date="2024-10" db="EMBL/GenBank/DDBJ databases">
        <authorList>
            <person name="Topkara A.R."/>
            <person name="Saygin H."/>
        </authorList>
    </citation>
    <scope>NUCLEOTIDE SEQUENCE [LARGE SCALE GENOMIC DNA]</scope>
    <source>
        <strain evidence="2 3">M3C6</strain>
    </source>
</reference>
<evidence type="ECO:0000313" key="2">
    <source>
        <dbReference type="EMBL" id="MFG1711246.1"/>
    </source>
</evidence>
<sequence>MISDVAADAVDGWDPQLVRERRPGAEETAARPTTAWMGNQRFSQKRQLNQSPTPHTARIR</sequence>
<feature type="compositionally biased region" description="Basic and acidic residues" evidence="1">
    <location>
        <begin position="17"/>
        <end position="29"/>
    </location>
</feature>
<evidence type="ECO:0000256" key="1">
    <source>
        <dbReference type="SAM" id="MobiDB-lite"/>
    </source>
</evidence>
<proteinExistence type="predicted"/>
<dbReference type="EMBL" id="JBICRM010000082">
    <property type="protein sequence ID" value="MFG1711246.1"/>
    <property type="molecule type" value="Genomic_DNA"/>
</dbReference>
<accession>A0ABW7AUZ1</accession>